<dbReference type="CDD" id="cd01293">
    <property type="entry name" value="Bact_CD"/>
    <property type="match status" value="1"/>
</dbReference>
<dbReference type="RefSeq" id="WP_036184683.1">
    <property type="nucleotide sequence ID" value="NZ_AVDA01000007.1"/>
</dbReference>
<dbReference type="PANTHER" id="PTHR32027">
    <property type="entry name" value="CYTOSINE DEAMINASE"/>
    <property type="match status" value="1"/>
</dbReference>
<dbReference type="STRING" id="1384049.CD29_07335"/>
<feature type="domain" description="Amidohydrolase 3" evidence="2">
    <location>
        <begin position="54"/>
        <end position="380"/>
    </location>
</feature>
<dbReference type="Gene3D" id="3.20.20.140">
    <property type="entry name" value="Metal-dependent hydrolases"/>
    <property type="match status" value="1"/>
</dbReference>
<proteinExistence type="predicted"/>
<dbReference type="OrthoDB" id="9815027at2"/>
<organism evidence="3 4">
    <name type="scientific">Ureibacillus manganicus DSM 26584</name>
    <dbReference type="NCBI Taxonomy" id="1384049"/>
    <lineage>
        <taxon>Bacteria</taxon>
        <taxon>Bacillati</taxon>
        <taxon>Bacillota</taxon>
        <taxon>Bacilli</taxon>
        <taxon>Bacillales</taxon>
        <taxon>Caryophanaceae</taxon>
        <taxon>Ureibacillus</taxon>
    </lineage>
</organism>
<evidence type="ECO:0000313" key="3">
    <source>
        <dbReference type="EMBL" id="KGR79159.1"/>
    </source>
</evidence>
<reference evidence="3 4" key="1">
    <citation type="submission" date="2014-02" db="EMBL/GenBank/DDBJ databases">
        <title>Draft genome sequence of Lysinibacillus manganicus DSM 26584T.</title>
        <authorList>
            <person name="Zhang F."/>
            <person name="Wang G."/>
            <person name="Zhang L."/>
        </authorList>
    </citation>
    <scope>NUCLEOTIDE SEQUENCE [LARGE SCALE GENOMIC DNA]</scope>
    <source>
        <strain evidence="3 4">DSM 26584</strain>
    </source>
</reference>
<keyword evidence="4" id="KW-1185">Reference proteome</keyword>
<dbReference type="Gene3D" id="2.30.40.10">
    <property type="entry name" value="Urease, subunit C, domain 1"/>
    <property type="match status" value="1"/>
</dbReference>
<feature type="coiled-coil region" evidence="1">
    <location>
        <begin position="88"/>
        <end position="119"/>
    </location>
</feature>
<dbReference type="NCBIfam" id="NF005312">
    <property type="entry name" value="PRK06846.1"/>
    <property type="match status" value="1"/>
</dbReference>
<evidence type="ECO:0000313" key="4">
    <source>
        <dbReference type="Proteomes" id="UP000030416"/>
    </source>
</evidence>
<dbReference type="Pfam" id="PF07969">
    <property type="entry name" value="Amidohydro_3"/>
    <property type="match status" value="1"/>
</dbReference>
<dbReference type="InterPro" id="IPR052349">
    <property type="entry name" value="Metallo-hydrolase_Enzymes"/>
</dbReference>
<keyword evidence="1" id="KW-0175">Coiled coil</keyword>
<dbReference type="PANTHER" id="PTHR32027:SF9">
    <property type="entry name" value="BLL3847 PROTEIN"/>
    <property type="match status" value="1"/>
</dbReference>
<dbReference type="SUPFAM" id="SSF51556">
    <property type="entry name" value="Metallo-dependent hydrolases"/>
    <property type="match status" value="1"/>
</dbReference>
<dbReference type="InterPro" id="IPR032466">
    <property type="entry name" value="Metal_Hydrolase"/>
</dbReference>
<dbReference type="GO" id="GO:0016814">
    <property type="term" value="F:hydrolase activity, acting on carbon-nitrogen (but not peptide) bonds, in cyclic amidines"/>
    <property type="evidence" value="ECO:0007669"/>
    <property type="project" value="TreeGrafter"/>
</dbReference>
<dbReference type="InterPro" id="IPR011059">
    <property type="entry name" value="Metal-dep_hydrolase_composite"/>
</dbReference>
<comment type="caution">
    <text evidence="3">The sequence shown here is derived from an EMBL/GenBank/DDBJ whole genome shotgun (WGS) entry which is preliminary data.</text>
</comment>
<sequence>MITWLRNVRLEVGETINEDGSIQTKTDLFHIQVAKEGVIQAIIPATENITDVDAVNMEGKLALPPFKEMHNHLDKTYLSLGWRACRPVKNLSERLALEAAELEELAETVEQRASAMIELHLENGVNHIRTHVNIDPFIKLKNLEGVKKALKTYEQYLTYEIVAFPQHGMLAHEEMPSLLRQALEAGATILGALDPAGIDKSIEKSLQITMNIAKEYGVDVDMHLHDRGQVGFYTMDKWLDMTKEQEYKGSTSFSHAFGLSQMSPHMQKQFAKKLSEHDVEIMSTIPISVNSQLIPIDIMRAEGVKVALGCDGFYDSWSPYFSGDILEKVHNFCNYTGKSSERSLRQSLSLITQGITPLNGKGEQVWPMVGDEASFVFVDASCSAETVARLPKNRQLLNKGKIYNSKK</sequence>
<protein>
    <submittedName>
        <fullName evidence="3">Deaminase</fullName>
    </submittedName>
</protein>
<gene>
    <name evidence="3" type="ORF">CD29_07335</name>
</gene>
<evidence type="ECO:0000259" key="2">
    <source>
        <dbReference type="Pfam" id="PF07969"/>
    </source>
</evidence>
<name>A0A0A3I352_9BACL</name>
<dbReference type="AlphaFoldDB" id="A0A0A3I352"/>
<dbReference type="Proteomes" id="UP000030416">
    <property type="component" value="Unassembled WGS sequence"/>
</dbReference>
<dbReference type="eggNOG" id="COG0402">
    <property type="taxonomic scope" value="Bacteria"/>
</dbReference>
<accession>A0A0A3I352</accession>
<evidence type="ECO:0000256" key="1">
    <source>
        <dbReference type="SAM" id="Coils"/>
    </source>
</evidence>
<dbReference type="EMBL" id="JPVN01000007">
    <property type="protein sequence ID" value="KGR79159.1"/>
    <property type="molecule type" value="Genomic_DNA"/>
</dbReference>
<dbReference type="InterPro" id="IPR013108">
    <property type="entry name" value="Amidohydro_3"/>
</dbReference>